<proteinExistence type="predicted"/>
<evidence type="ECO:0000313" key="2">
    <source>
        <dbReference type="Proteomes" id="UP000283095"/>
    </source>
</evidence>
<dbReference type="InterPro" id="IPR011037">
    <property type="entry name" value="Pyrv_Knase-like_insert_dom_sf"/>
</dbReference>
<dbReference type="OrthoDB" id="9786134at2"/>
<dbReference type="KEGG" id="pasa:BAOM_1031"/>
<dbReference type="PANTHER" id="PTHR30212:SF4">
    <property type="entry name" value="MOSC DOMAIN-CONTAINING PROTEIN"/>
    <property type="match status" value="1"/>
</dbReference>
<name>A0A3T0KMM3_9BACI</name>
<reference evidence="1 2" key="1">
    <citation type="submission" date="2018-01" db="EMBL/GenBank/DDBJ databases">
        <title>Bacillus asahii Genome sequencing and assembly.</title>
        <authorList>
            <person name="Jiang H."/>
            <person name="Feng Y."/>
            <person name="Zhao F."/>
            <person name="Lin X."/>
        </authorList>
    </citation>
    <scope>NUCLEOTIDE SEQUENCE [LARGE SCALE GENOMIC DNA]</scope>
    <source>
        <strain evidence="1 2">OM18</strain>
    </source>
</reference>
<evidence type="ECO:0000313" key="1">
    <source>
        <dbReference type="EMBL" id="AZV41642.1"/>
    </source>
</evidence>
<dbReference type="Proteomes" id="UP000283095">
    <property type="component" value="Chromosome"/>
</dbReference>
<dbReference type="EMBL" id="CP026095">
    <property type="protein sequence ID" value="AZV41642.1"/>
    <property type="molecule type" value="Genomic_DNA"/>
</dbReference>
<protein>
    <submittedName>
        <fullName evidence="1">Uncharacterized protein</fullName>
    </submittedName>
</protein>
<dbReference type="PANTHER" id="PTHR30212">
    <property type="entry name" value="PROTEIN YIIM"/>
    <property type="match status" value="1"/>
</dbReference>
<dbReference type="GO" id="GO:0030151">
    <property type="term" value="F:molybdenum ion binding"/>
    <property type="evidence" value="ECO:0007669"/>
    <property type="project" value="InterPro"/>
</dbReference>
<dbReference type="Gene3D" id="2.40.33.20">
    <property type="entry name" value="PK beta-barrel domain-like"/>
    <property type="match status" value="1"/>
</dbReference>
<organism evidence="1 2">
    <name type="scientific">Peribacillus asahii</name>
    <dbReference type="NCBI Taxonomy" id="228899"/>
    <lineage>
        <taxon>Bacteria</taxon>
        <taxon>Bacillati</taxon>
        <taxon>Bacillota</taxon>
        <taxon>Bacilli</taxon>
        <taxon>Bacillales</taxon>
        <taxon>Bacillaceae</taxon>
        <taxon>Peribacillus</taxon>
    </lineage>
</organism>
<dbReference type="Pfam" id="PF03475">
    <property type="entry name" value="YiiM_3-alpha"/>
    <property type="match status" value="1"/>
</dbReference>
<dbReference type="InterPro" id="IPR052353">
    <property type="entry name" value="Benzoxazolinone_Detox_Enz"/>
</dbReference>
<dbReference type="GO" id="GO:0003824">
    <property type="term" value="F:catalytic activity"/>
    <property type="evidence" value="ECO:0007669"/>
    <property type="project" value="InterPro"/>
</dbReference>
<gene>
    <name evidence="1" type="ORF">BAOM_1031</name>
</gene>
<dbReference type="SUPFAM" id="SSF50800">
    <property type="entry name" value="PK beta-barrel domain-like"/>
    <property type="match status" value="1"/>
</dbReference>
<dbReference type="InterPro" id="IPR005163">
    <property type="entry name" value="Tri_helical_YiiM-like"/>
</dbReference>
<sequence length="217" mass="24356">MKVVALNIGKPITVEYNGKALTTGIFKTPSLEPVFLRKLNFEGDGQADLVNHGGEDKAVCAYPYEHYAYWEQTINKDLGSSAFGENLTLQGMLERDIHIGDIYQVGEAVVQVSQPREPCFKVAKKHGVSDLALQVQNTGYTGYYFRVLQEGWVQPNSEVELIEKDGNQISIQFANNIMHHDKSNKEAIQQILAVEALSDSWRKTFHKRLAGIETDIK</sequence>
<dbReference type="RefSeq" id="WP_127759290.1">
    <property type="nucleotide sequence ID" value="NZ_CP026095.1"/>
</dbReference>
<dbReference type="Pfam" id="PF03473">
    <property type="entry name" value="MOSC"/>
    <property type="match status" value="1"/>
</dbReference>
<dbReference type="AlphaFoldDB" id="A0A3T0KMM3"/>
<dbReference type="InterPro" id="IPR005302">
    <property type="entry name" value="MoCF_Sase_C"/>
</dbReference>
<dbReference type="PROSITE" id="PS51340">
    <property type="entry name" value="MOSC"/>
    <property type="match status" value="1"/>
</dbReference>
<dbReference type="GO" id="GO:0030170">
    <property type="term" value="F:pyridoxal phosphate binding"/>
    <property type="evidence" value="ECO:0007669"/>
    <property type="project" value="InterPro"/>
</dbReference>
<accession>A0A3T0KMM3</accession>